<dbReference type="PANTHER" id="PTHR37422:SF23">
    <property type="entry name" value="TEICHURONIC ACID BIOSYNTHESIS PROTEIN TUAE"/>
    <property type="match status" value="1"/>
</dbReference>
<evidence type="ECO:0000313" key="8">
    <source>
        <dbReference type="Proteomes" id="UP000291269"/>
    </source>
</evidence>
<evidence type="ECO:0000256" key="4">
    <source>
        <dbReference type="ARBA" id="ARBA00023136"/>
    </source>
</evidence>
<feature type="transmembrane region" description="Helical" evidence="5">
    <location>
        <begin position="198"/>
        <end position="220"/>
    </location>
</feature>
<organism evidence="7 8">
    <name type="scientific">Candidatus Borkfalkia ceftriaxoniphila</name>
    <dbReference type="NCBI Taxonomy" id="2508949"/>
    <lineage>
        <taxon>Bacteria</taxon>
        <taxon>Bacillati</taxon>
        <taxon>Bacillota</taxon>
        <taxon>Clostridia</taxon>
        <taxon>Christensenellales</taxon>
        <taxon>Christensenellaceae</taxon>
        <taxon>Candidatus Borkfalkia</taxon>
    </lineage>
</organism>
<feature type="domain" description="O-antigen ligase-related" evidence="6">
    <location>
        <begin position="276"/>
        <end position="416"/>
    </location>
</feature>
<feature type="transmembrane region" description="Helical" evidence="5">
    <location>
        <begin position="291"/>
        <end position="307"/>
    </location>
</feature>
<evidence type="ECO:0000259" key="6">
    <source>
        <dbReference type="Pfam" id="PF04932"/>
    </source>
</evidence>
<accession>A0A4Q2K4N8</accession>
<sequence length="486" mass="54995">MDTIRGVCMIYEKIQKIQSQPVMEKILRFFDGNLYPLIYAALALICSFTGLEVAFFVLTAIVVVFTAIFSKDSKPLIAPLVLVVYSVSQKHTPQYPYNSDYLYRTSVLATMGVLLAFIAAAFVFRMIVYKGQKNIFKSKAIALWGTIAFGAALVLNGIFYKGYHYYDLLLGIALAVSFVFFYIYFYNTLEWNKETGIYVAKILIVACGVILIQLAEMLIFDGVIENGTINKHILNLGWGLSNNVGGMLAMFMPACFYLSYKADAGWKSGLYYAFGFVVLLGVALTLSRTSLLVGGVALVAIMILMSIRGRHVKMVRIFNIVLIACGIIFCIVFADKLVELFEHYIDKGFDDSSRFQIWKNGLLNFLKAPIFGVGFYTPIAPDWSYNIENWFFPDMYHNTIIQMIASCGVVGILAYIFHVAQGVVLMFRRFSIERLFYFFVVFVLSVMSLLDNHIFHVFPALVYSMLFAVAERDFENTPEKLKEQVL</sequence>
<keyword evidence="4 5" id="KW-0472">Membrane</keyword>
<feature type="transmembrane region" description="Helical" evidence="5">
    <location>
        <begin position="400"/>
        <end position="423"/>
    </location>
</feature>
<feature type="transmembrane region" description="Helical" evidence="5">
    <location>
        <begin position="165"/>
        <end position="186"/>
    </location>
</feature>
<keyword evidence="7" id="KW-0436">Ligase</keyword>
<name>A0A4Q2K4N8_9FIRM</name>
<evidence type="ECO:0000256" key="1">
    <source>
        <dbReference type="ARBA" id="ARBA00004141"/>
    </source>
</evidence>
<dbReference type="InterPro" id="IPR051533">
    <property type="entry name" value="WaaL-like"/>
</dbReference>
<reference evidence="7 8" key="1">
    <citation type="journal article" date="2019" name="Gut">
        <title>Antibiotics-induced monodominance of a novel gut bacterial order.</title>
        <authorList>
            <person name="Hildebrand F."/>
            <person name="Moitinho-Silva L."/>
            <person name="Blasche S."/>
            <person name="Jahn M.T."/>
            <person name="Gossmann T.I."/>
            <person name="Heuerta-Cepas J."/>
            <person name="Hercog R."/>
            <person name="Luetge M."/>
            <person name="Bahram M."/>
            <person name="Pryszlak A."/>
            <person name="Alves R.J."/>
            <person name="Waszak S.M."/>
            <person name="Zhu A."/>
            <person name="Ye L."/>
            <person name="Costea P.I."/>
            <person name="Aalvink S."/>
            <person name="Belzer C."/>
            <person name="Forslund S.K."/>
            <person name="Sunagawa S."/>
            <person name="Hentschel U."/>
            <person name="Merten C."/>
            <person name="Patil K.R."/>
            <person name="Benes V."/>
            <person name="Bork P."/>
        </authorList>
    </citation>
    <scope>NUCLEOTIDE SEQUENCE [LARGE SCALE GENOMIC DNA]</scope>
    <source>
        <strain evidence="7 8">HDS1380</strain>
    </source>
</reference>
<feature type="transmembrane region" description="Helical" evidence="5">
    <location>
        <begin position="107"/>
        <end position="128"/>
    </location>
</feature>
<protein>
    <submittedName>
        <fullName evidence="7">O-antigen ligase domain-containing protein</fullName>
    </submittedName>
</protein>
<dbReference type="AlphaFoldDB" id="A0A4Q2K4N8"/>
<proteinExistence type="predicted"/>
<comment type="caution">
    <text evidence="7">The sequence shown here is derived from an EMBL/GenBank/DDBJ whole genome shotgun (WGS) entry which is preliminary data.</text>
</comment>
<dbReference type="PANTHER" id="PTHR37422">
    <property type="entry name" value="TEICHURONIC ACID BIOSYNTHESIS PROTEIN TUAE"/>
    <property type="match status" value="1"/>
</dbReference>
<evidence type="ECO:0000256" key="3">
    <source>
        <dbReference type="ARBA" id="ARBA00022989"/>
    </source>
</evidence>
<gene>
    <name evidence="7" type="ORF">ESZ91_11310</name>
</gene>
<evidence type="ECO:0000313" key="7">
    <source>
        <dbReference type="EMBL" id="RXZ57932.1"/>
    </source>
</evidence>
<keyword evidence="3 5" id="KW-1133">Transmembrane helix</keyword>
<dbReference type="EMBL" id="SDOZ01000005">
    <property type="protein sequence ID" value="RXZ57932.1"/>
    <property type="molecule type" value="Genomic_DNA"/>
</dbReference>
<dbReference type="InterPro" id="IPR007016">
    <property type="entry name" value="O-antigen_ligase-rel_domated"/>
</dbReference>
<feature type="transmembrane region" description="Helical" evidence="5">
    <location>
        <begin position="140"/>
        <end position="159"/>
    </location>
</feature>
<feature type="transmembrane region" description="Helical" evidence="5">
    <location>
        <begin position="314"/>
        <end position="334"/>
    </location>
</feature>
<evidence type="ECO:0000256" key="2">
    <source>
        <dbReference type="ARBA" id="ARBA00022692"/>
    </source>
</evidence>
<feature type="transmembrane region" description="Helical" evidence="5">
    <location>
        <begin position="240"/>
        <end position="260"/>
    </location>
</feature>
<feature type="transmembrane region" description="Helical" evidence="5">
    <location>
        <begin position="435"/>
        <end position="455"/>
    </location>
</feature>
<dbReference type="GO" id="GO:0016020">
    <property type="term" value="C:membrane"/>
    <property type="evidence" value="ECO:0007669"/>
    <property type="project" value="UniProtKB-SubCell"/>
</dbReference>
<evidence type="ECO:0000256" key="5">
    <source>
        <dbReference type="SAM" id="Phobius"/>
    </source>
</evidence>
<comment type="subcellular location">
    <subcellularLocation>
        <location evidence="1">Membrane</location>
        <topology evidence="1">Multi-pass membrane protein</topology>
    </subcellularLocation>
</comment>
<dbReference type="OrthoDB" id="5484716at2"/>
<dbReference type="Pfam" id="PF04932">
    <property type="entry name" value="Wzy_C"/>
    <property type="match status" value="1"/>
</dbReference>
<feature type="transmembrane region" description="Helical" evidence="5">
    <location>
        <begin position="269"/>
        <end position="285"/>
    </location>
</feature>
<dbReference type="Proteomes" id="UP000291269">
    <property type="component" value="Unassembled WGS sequence"/>
</dbReference>
<keyword evidence="2 5" id="KW-0812">Transmembrane</keyword>
<keyword evidence="8" id="KW-1185">Reference proteome</keyword>
<dbReference type="GO" id="GO:0016874">
    <property type="term" value="F:ligase activity"/>
    <property type="evidence" value="ECO:0007669"/>
    <property type="project" value="UniProtKB-KW"/>
</dbReference>
<feature type="transmembrane region" description="Helical" evidence="5">
    <location>
        <begin position="37"/>
        <end position="69"/>
    </location>
</feature>